<feature type="domain" description="ATPase F1/V1/A1 complex alpha/beta subunit nucleotide-binding" evidence="6">
    <location>
        <begin position="140"/>
        <end position="358"/>
    </location>
</feature>
<evidence type="ECO:0000256" key="5">
    <source>
        <dbReference type="HAMAP-Rule" id="MF_00310"/>
    </source>
</evidence>
<dbReference type="STRING" id="909663.GCA_000512235_01476"/>
<evidence type="ECO:0000313" key="9">
    <source>
        <dbReference type="EMBL" id="NLW34026.1"/>
    </source>
</evidence>
<comment type="similarity">
    <text evidence="1 5">Belongs to the ATPase alpha/beta chains family.</text>
</comment>
<feature type="domain" description="ATPase F1/V1/A1 complex alpha/beta subunit N-terminal" evidence="7">
    <location>
        <begin position="18"/>
        <end position="75"/>
    </location>
</feature>
<dbReference type="InterPro" id="IPR022879">
    <property type="entry name" value="V-ATPase_su_B/beta"/>
</dbReference>
<evidence type="ECO:0000256" key="3">
    <source>
        <dbReference type="ARBA" id="ARBA00023065"/>
    </source>
</evidence>
<protein>
    <recommendedName>
        <fullName evidence="5">V-type ATP synthase beta chain</fullName>
    </recommendedName>
    <alternativeName>
        <fullName evidence="5">V-ATPase subunit B</fullName>
    </alternativeName>
</protein>
<dbReference type="GO" id="GO:0046933">
    <property type="term" value="F:proton-transporting ATP synthase activity, rotational mechanism"/>
    <property type="evidence" value="ECO:0007669"/>
    <property type="project" value="UniProtKB-UniRule"/>
</dbReference>
<reference evidence="9" key="2">
    <citation type="submission" date="2020-01" db="EMBL/GenBank/DDBJ databases">
        <authorList>
            <person name="Campanaro S."/>
        </authorList>
    </citation>
    <scope>NUCLEOTIDE SEQUENCE</scope>
    <source>
        <strain evidence="9">AS06rmzACSIP_7</strain>
    </source>
</reference>
<dbReference type="GO" id="GO:0042777">
    <property type="term" value="P:proton motive force-driven plasma membrane ATP synthesis"/>
    <property type="evidence" value="ECO:0007669"/>
    <property type="project" value="UniProtKB-UniRule"/>
</dbReference>
<evidence type="ECO:0000259" key="8">
    <source>
        <dbReference type="Pfam" id="PF22919"/>
    </source>
</evidence>
<feature type="domain" description="ATP synthase A/B type C-terminal" evidence="8">
    <location>
        <begin position="364"/>
        <end position="463"/>
    </location>
</feature>
<dbReference type="InterPro" id="IPR004100">
    <property type="entry name" value="ATPase_F1/V1/A1_a/bsu_N"/>
</dbReference>
<evidence type="ECO:0000259" key="6">
    <source>
        <dbReference type="Pfam" id="PF00006"/>
    </source>
</evidence>
<dbReference type="EMBL" id="JAAYEE010000017">
    <property type="protein sequence ID" value="NLW34026.1"/>
    <property type="molecule type" value="Genomic_DNA"/>
</dbReference>
<dbReference type="Gene3D" id="3.40.50.12240">
    <property type="match status" value="1"/>
</dbReference>
<gene>
    <name evidence="5" type="primary">atpB</name>
    <name evidence="9" type="ORF">GXY80_00890</name>
</gene>
<reference evidence="9" key="1">
    <citation type="journal article" date="2020" name="Biotechnol. Biofuels">
        <title>New insights from the biogas microbiome by comprehensive genome-resolved metagenomics of nearly 1600 species originating from multiple anaerobic digesters.</title>
        <authorList>
            <person name="Campanaro S."/>
            <person name="Treu L."/>
            <person name="Rodriguez-R L.M."/>
            <person name="Kovalovszki A."/>
            <person name="Ziels R.M."/>
            <person name="Maus I."/>
            <person name="Zhu X."/>
            <person name="Kougias P.G."/>
            <person name="Basile A."/>
            <person name="Luo G."/>
            <person name="Schluter A."/>
            <person name="Konstantinidis K.T."/>
            <person name="Angelidaki I."/>
        </authorList>
    </citation>
    <scope>NUCLEOTIDE SEQUENCE</scope>
    <source>
        <strain evidence="9">AS06rmzACSIP_7</strain>
    </source>
</reference>
<evidence type="ECO:0000256" key="2">
    <source>
        <dbReference type="ARBA" id="ARBA00022448"/>
    </source>
</evidence>
<organism evidence="9 10">
    <name type="scientific">Syntrophorhabdus aromaticivorans</name>
    <dbReference type="NCBI Taxonomy" id="328301"/>
    <lineage>
        <taxon>Bacteria</taxon>
        <taxon>Pseudomonadati</taxon>
        <taxon>Thermodesulfobacteriota</taxon>
        <taxon>Syntrophorhabdia</taxon>
        <taxon>Syntrophorhabdales</taxon>
        <taxon>Syntrophorhabdaceae</taxon>
        <taxon>Syntrophorhabdus</taxon>
    </lineage>
</organism>
<dbReference type="InterPro" id="IPR027417">
    <property type="entry name" value="P-loop_NTPase"/>
</dbReference>
<comment type="caution">
    <text evidence="9">The sequence shown here is derived from an EMBL/GenBank/DDBJ whole genome shotgun (WGS) entry which is preliminary data.</text>
</comment>
<dbReference type="PANTHER" id="PTHR43389:SF4">
    <property type="entry name" value="V-TYPE PROTON ATPASE SUBUNIT B"/>
    <property type="match status" value="1"/>
</dbReference>
<dbReference type="NCBIfam" id="NF003235">
    <property type="entry name" value="PRK04196.1"/>
    <property type="match status" value="1"/>
</dbReference>
<evidence type="ECO:0000259" key="7">
    <source>
        <dbReference type="Pfam" id="PF02874"/>
    </source>
</evidence>
<dbReference type="InterPro" id="IPR055190">
    <property type="entry name" value="ATP-synt_VA_C"/>
</dbReference>
<dbReference type="HAMAP" id="MF_00310">
    <property type="entry name" value="ATP_synth_B_arch"/>
    <property type="match status" value="1"/>
</dbReference>
<dbReference type="GO" id="GO:0005524">
    <property type="term" value="F:ATP binding"/>
    <property type="evidence" value="ECO:0007669"/>
    <property type="project" value="UniProtKB-UniRule"/>
</dbReference>
<keyword evidence="5" id="KW-0066">ATP synthesis</keyword>
<dbReference type="Pfam" id="PF02874">
    <property type="entry name" value="ATP-synt_ab_N"/>
    <property type="match status" value="1"/>
</dbReference>
<accession>A0A351U068</accession>
<dbReference type="InterPro" id="IPR000194">
    <property type="entry name" value="ATPase_F1/V1/A1_a/bsu_nucl-bd"/>
</dbReference>
<name>A0A351U068_9BACT</name>
<dbReference type="CDD" id="cd18118">
    <property type="entry name" value="ATP-synt_V_A-type_beta_N"/>
    <property type="match status" value="1"/>
</dbReference>
<proteinExistence type="inferred from homology"/>
<evidence type="ECO:0000256" key="4">
    <source>
        <dbReference type="ARBA" id="ARBA00059599"/>
    </source>
</evidence>
<dbReference type="GO" id="GO:0046961">
    <property type="term" value="F:proton-transporting ATPase activity, rotational mechanism"/>
    <property type="evidence" value="ECO:0007669"/>
    <property type="project" value="TreeGrafter"/>
</dbReference>
<dbReference type="PANTHER" id="PTHR43389">
    <property type="entry name" value="V-TYPE PROTON ATPASE SUBUNIT B"/>
    <property type="match status" value="1"/>
</dbReference>
<dbReference type="CDD" id="cd18112">
    <property type="entry name" value="ATP-synt_V_A-type_beta_C"/>
    <property type="match status" value="1"/>
</dbReference>
<dbReference type="Pfam" id="PF22919">
    <property type="entry name" value="ATP-synt_VA_C"/>
    <property type="match status" value="1"/>
</dbReference>
<dbReference type="SUPFAM" id="SSF52540">
    <property type="entry name" value="P-loop containing nucleoside triphosphate hydrolases"/>
    <property type="match status" value="1"/>
</dbReference>
<keyword evidence="2 5" id="KW-0813">Transport</keyword>
<comment type="function">
    <text evidence="4 5">Produces ATP from ADP in the presence of a proton gradient across the membrane. The V-type beta chain is a regulatory subunit.</text>
</comment>
<sequence length="482" mass="53242">MDTTFEIEDRGLQYVGASRIEGPLVVVERVRDVGYDELVEIVDSAGHPRLGRVLDVSENQAVIQVLEGTTGLSNKTLHTRFLGESFRVPVSRQMLGRVFDGLGRPADGGPPALSADRRDVNGMPINPYARRYPREFIQTGLSAIDGMNALVRGQKLPVFSGNGLPHDRVSAQIIRQACLLEEEVKFSIVFAAMGVKHDVAEFFIRNLRDSGALTRAVMFFSLADAPSVERLLTPRVALTMAEHLAFDCGQHVLVLLTDMTNYCESLREVGTARGEIPGRKGYPGYLYSDLAGIYERAGRIEGSSGSITQMAILTMPADDISHPVPDLTGYITEGQIVLDRDLFQRGIYPPIAGLPSLSRLMKDGVGKGYTRDDHPILASQLFACYAYVKRVRGLADVIGEGELSSLDRQYLDFGEAFETRFLKQDEYENRSIETTLDLGWDVLSTLPRDELHRVSDALLEKYYREREEAVTPEAPPQGTAAG</sequence>
<dbReference type="AlphaFoldDB" id="A0A351U068"/>
<dbReference type="CDD" id="cd01135">
    <property type="entry name" value="V_A-ATPase_B"/>
    <property type="match status" value="1"/>
</dbReference>
<keyword evidence="3 5" id="KW-0406">Ion transport</keyword>
<evidence type="ECO:0000256" key="1">
    <source>
        <dbReference type="ARBA" id="ARBA00008936"/>
    </source>
</evidence>
<dbReference type="Proteomes" id="UP000777265">
    <property type="component" value="Unassembled WGS sequence"/>
</dbReference>
<keyword evidence="5" id="KW-0375">Hydrogen ion transport</keyword>
<dbReference type="Pfam" id="PF00006">
    <property type="entry name" value="ATP-synt_ab"/>
    <property type="match status" value="1"/>
</dbReference>
<evidence type="ECO:0000313" key="10">
    <source>
        <dbReference type="Proteomes" id="UP000777265"/>
    </source>
</evidence>